<dbReference type="eggNOG" id="COG1298">
    <property type="taxonomic scope" value="Bacteria"/>
</dbReference>
<keyword evidence="7" id="KW-0813">Transport</keyword>
<keyword evidence="4 7" id="KW-0812">Transmembrane</keyword>
<dbReference type="InterPro" id="IPR042196">
    <property type="entry name" value="FHIPEP_4"/>
</dbReference>
<feature type="transmembrane region" description="Helical" evidence="7">
    <location>
        <begin position="55"/>
        <end position="74"/>
    </location>
</feature>
<dbReference type="Gene3D" id="3.40.30.60">
    <property type="entry name" value="FHIPEP family, domain 1"/>
    <property type="match status" value="1"/>
</dbReference>
<keyword evidence="8" id="KW-0282">Flagellum</keyword>
<comment type="function">
    <text evidence="7">Required for formation of the rod structure of the flagellar apparatus. Together with FliI and FliH, may constitute the export apparatus of flagellin.</text>
</comment>
<feature type="transmembrane region" description="Helical" evidence="7">
    <location>
        <begin position="31"/>
        <end position="49"/>
    </location>
</feature>
<gene>
    <name evidence="7" type="primary">flhA</name>
    <name evidence="8" type="ordered locus">Mmc1_3040</name>
</gene>
<dbReference type="PANTHER" id="PTHR30161:SF1">
    <property type="entry name" value="FLAGELLAR BIOSYNTHESIS PROTEIN FLHA-RELATED"/>
    <property type="match status" value="1"/>
</dbReference>
<keyword evidence="8" id="KW-0966">Cell projection</keyword>
<dbReference type="Gene3D" id="1.10.8.540">
    <property type="entry name" value="FHIPEP family, domain 3"/>
    <property type="match status" value="1"/>
</dbReference>
<evidence type="ECO:0000313" key="9">
    <source>
        <dbReference type="Proteomes" id="UP000002586"/>
    </source>
</evidence>
<keyword evidence="8" id="KW-0969">Cilium</keyword>
<dbReference type="HOGENOM" id="CLU_015346_3_0_5"/>
<name>A0LC38_MAGMM</name>
<dbReference type="Gene3D" id="3.40.50.12790">
    <property type="entry name" value="FHIPEP family, domain 4"/>
    <property type="match status" value="1"/>
</dbReference>
<feature type="transmembrane region" description="Helical" evidence="7">
    <location>
        <begin position="218"/>
        <end position="238"/>
    </location>
</feature>
<organism evidence="8 9">
    <name type="scientific">Magnetococcus marinus (strain ATCC BAA-1437 / JCM 17883 / MC-1)</name>
    <dbReference type="NCBI Taxonomy" id="156889"/>
    <lineage>
        <taxon>Bacteria</taxon>
        <taxon>Pseudomonadati</taxon>
        <taxon>Pseudomonadota</taxon>
        <taxon>Magnetococcia</taxon>
        <taxon>Magnetococcales</taxon>
        <taxon>Magnetococcaceae</taxon>
        <taxon>Magnetococcus</taxon>
    </lineage>
</organism>
<dbReference type="GO" id="GO:0005886">
    <property type="term" value="C:plasma membrane"/>
    <property type="evidence" value="ECO:0007669"/>
    <property type="project" value="UniProtKB-SubCell"/>
</dbReference>
<evidence type="ECO:0000256" key="3">
    <source>
        <dbReference type="ARBA" id="ARBA00022475"/>
    </source>
</evidence>
<dbReference type="PRINTS" id="PR00949">
    <property type="entry name" value="TYPE3IMAPROT"/>
</dbReference>
<reference evidence="8 9" key="2">
    <citation type="journal article" date="2012" name="Int. J. Syst. Evol. Microbiol.">
        <title>Magnetococcus marinus gen. nov., sp. nov., a marine, magnetotactic bacterium that represents a novel lineage (Magnetococcaceae fam. nov.; Magnetococcales ord. nov.) at the base of the Alphaproteobacteria.</title>
        <authorList>
            <person name="Bazylinski D.A."/>
            <person name="Williams T.J."/>
            <person name="Lefevre C.T."/>
            <person name="Berg R.J."/>
            <person name="Zhang C.L."/>
            <person name="Bowser S.S."/>
            <person name="Dean A.J."/>
            <person name="Beveridge T.J."/>
        </authorList>
    </citation>
    <scope>NUCLEOTIDE SEQUENCE [LARGE SCALE GENOMIC DNA]</scope>
    <source>
        <strain evidence="9">ATCC BAA-1437 / JCM 17883 / MC-1</strain>
    </source>
</reference>
<accession>A0LC38</accession>
<keyword evidence="7" id="KW-1006">Bacterial flagellum protein export</keyword>
<evidence type="ECO:0000256" key="2">
    <source>
        <dbReference type="ARBA" id="ARBA00008835"/>
    </source>
</evidence>
<evidence type="ECO:0000256" key="5">
    <source>
        <dbReference type="ARBA" id="ARBA00022989"/>
    </source>
</evidence>
<dbReference type="InterPro" id="IPR042194">
    <property type="entry name" value="FHIPEP_1"/>
</dbReference>
<dbReference type="EMBL" id="CP000471">
    <property type="protein sequence ID" value="ABK45531.1"/>
    <property type="molecule type" value="Genomic_DNA"/>
</dbReference>
<dbReference type="Proteomes" id="UP000002586">
    <property type="component" value="Chromosome"/>
</dbReference>
<evidence type="ECO:0000256" key="7">
    <source>
        <dbReference type="RuleBase" id="RU364093"/>
    </source>
</evidence>
<evidence type="ECO:0000256" key="4">
    <source>
        <dbReference type="ARBA" id="ARBA00022692"/>
    </source>
</evidence>
<dbReference type="AlphaFoldDB" id="A0LC38"/>
<keyword evidence="9" id="KW-1185">Reference proteome</keyword>
<reference evidence="9" key="1">
    <citation type="journal article" date="2009" name="Appl. Environ. Microbiol.">
        <title>Complete genome sequence of the chemolithoautotrophic marine magnetotactic coccus strain MC-1.</title>
        <authorList>
            <person name="Schubbe S."/>
            <person name="Williams T.J."/>
            <person name="Xie G."/>
            <person name="Kiss H.E."/>
            <person name="Brettin T.S."/>
            <person name="Martinez D."/>
            <person name="Ross C.A."/>
            <person name="Schuler D."/>
            <person name="Cox B.L."/>
            <person name="Nealson K.H."/>
            <person name="Bazylinski D.A."/>
        </authorList>
    </citation>
    <scope>NUCLEOTIDE SEQUENCE [LARGE SCALE GENOMIC DNA]</scope>
    <source>
        <strain evidence="9">ATCC BAA-1437 / JCM 17883 / MC-1</strain>
    </source>
</reference>
<evidence type="ECO:0000256" key="1">
    <source>
        <dbReference type="ARBA" id="ARBA00004651"/>
    </source>
</evidence>
<keyword evidence="6 7" id="KW-0472">Membrane</keyword>
<dbReference type="OrthoDB" id="9759185at2"/>
<feature type="transmembrane region" description="Helical" evidence="7">
    <location>
        <begin position="250"/>
        <end position="277"/>
    </location>
</feature>
<dbReference type="GO" id="GO:0044780">
    <property type="term" value="P:bacterial-type flagellum assembly"/>
    <property type="evidence" value="ECO:0007669"/>
    <property type="project" value="InterPro"/>
</dbReference>
<feature type="transmembrane region" description="Helical" evidence="7">
    <location>
        <begin position="86"/>
        <end position="106"/>
    </location>
</feature>
<dbReference type="InterPro" id="IPR042193">
    <property type="entry name" value="FHIPEP_3"/>
</dbReference>
<protein>
    <recommendedName>
        <fullName evidence="7">Flagellar biosynthesis protein FlhA</fullName>
    </recommendedName>
</protein>
<keyword evidence="7" id="KW-1005">Bacterial flagellum biogenesis</keyword>
<dbReference type="NCBIfam" id="TIGR01398">
    <property type="entry name" value="FlhA"/>
    <property type="match status" value="1"/>
</dbReference>
<dbReference type="InterPro" id="IPR006301">
    <property type="entry name" value="FlhA"/>
</dbReference>
<feature type="transmembrane region" description="Helical" evidence="7">
    <location>
        <begin position="126"/>
        <end position="149"/>
    </location>
</feature>
<comment type="caution">
    <text evidence="7">Lacks conserved residue(s) required for the propagation of feature annotation.</text>
</comment>
<dbReference type="KEGG" id="mgm:Mmc1_3040"/>
<comment type="subcellular location">
    <subcellularLocation>
        <location evidence="1 7">Cell membrane</location>
        <topology evidence="1 7">Multi-pass membrane protein</topology>
    </subcellularLocation>
</comment>
<dbReference type="STRING" id="156889.Mmc1_3040"/>
<dbReference type="PIRSF" id="PIRSF005419">
    <property type="entry name" value="FlhA"/>
    <property type="match status" value="1"/>
</dbReference>
<sequence length="708" mass="76786">MRFEENRRFPLAAIGLPLKLQGISLKKYSDLYMAVGVIVVMAVMIIPLPSELLDFFLSINIAIAIVILLTTIYIHKPLDFSSFPSVLLLATMFRLALNIATTRLILLHGGEGESAAGEVIRAFGQFVVGGNYVVGVIIFSILVIINFIVITKGAGRIAEVAARFTLDKMPGKQMAIDADLNSGLITEDEARRRRSEIEQESEFFGAMDGASKFVRGDAIAGILITLINIVAGFIIGVAQLDLSAAQSAQIYTILTVGDGLVAQIPTLVISAGAGFLVTRASGDANMADHVSQQMTAQPRVILMSAVVLGLLAIIPGMPTVAFGLLAIAMGSWSWYLFRRAEQRDEAVQHKAMAEAEAEAEAEEPIESYLALDLLRLDVGYGLISLVDETQHGDLLDKIRSIRRQFAQDMGFVVPPIHIKDNLQLKPGEYSYLVKGVEVGQGELRPGSYLAMEGGDVTGQIHGIATVEPAFGLPAQWIASGERERAEMLGYTVVDASTVLATHITEMVHNHAHEMLTRQEVQNLLDLVSKNQPKLVEELIPNIVSLGDVQKVLQGLLRERVSIRDMGTILETLADYGKIIKQPQQLVELVRQSLSRSIVRRYLDDEGTLTALVLGPDAENLVAEAIVSGDYGSYLSLSPRSAQQLLTRVRSEVEKAATVVVQPVLITGSRVRPFVKQALEGVLPHLVVLSQNEIPANVSVSSLGSIHLS</sequence>
<keyword evidence="3 7" id="KW-1003">Cell membrane</keyword>
<dbReference type="InterPro" id="IPR001712">
    <property type="entry name" value="T3SS_FHIPEP"/>
</dbReference>
<proteinExistence type="inferred from homology"/>
<dbReference type="Pfam" id="PF00771">
    <property type="entry name" value="FHIPEP"/>
    <property type="match status" value="1"/>
</dbReference>
<keyword evidence="5 7" id="KW-1133">Transmembrane helix</keyword>
<evidence type="ECO:0000313" key="8">
    <source>
        <dbReference type="EMBL" id="ABK45531.1"/>
    </source>
</evidence>
<evidence type="ECO:0000256" key="6">
    <source>
        <dbReference type="ARBA" id="ARBA00023136"/>
    </source>
</evidence>
<dbReference type="PANTHER" id="PTHR30161">
    <property type="entry name" value="FLAGELLAR EXPORT PROTEIN, MEMBRANE FLHA SUBUNIT-RELATED"/>
    <property type="match status" value="1"/>
</dbReference>
<keyword evidence="7" id="KW-0653">Protein transport</keyword>
<comment type="similarity">
    <text evidence="2 7">Belongs to the FHIPEP (flagella/HR/invasion proteins export pore) family.</text>
</comment>
<dbReference type="GO" id="GO:0009306">
    <property type="term" value="P:protein secretion"/>
    <property type="evidence" value="ECO:0007669"/>
    <property type="project" value="InterPro"/>
</dbReference>
<dbReference type="RefSeq" id="WP_011714595.1">
    <property type="nucleotide sequence ID" value="NC_008576.1"/>
</dbReference>